<evidence type="ECO:0000259" key="1">
    <source>
        <dbReference type="Pfam" id="PF05368"/>
    </source>
</evidence>
<dbReference type="SUPFAM" id="SSF51735">
    <property type="entry name" value="NAD(P)-binding Rossmann-fold domains"/>
    <property type="match status" value="1"/>
</dbReference>
<gene>
    <name evidence="2" type="ORF">RM52_00555</name>
</gene>
<dbReference type="AlphaFoldDB" id="A0A0B4E072"/>
<evidence type="ECO:0000313" key="2">
    <source>
        <dbReference type="EMBL" id="KIC59948.1"/>
    </source>
</evidence>
<feature type="domain" description="NmrA-like" evidence="1">
    <location>
        <begin position="2"/>
        <end position="231"/>
    </location>
</feature>
<dbReference type="InterPro" id="IPR052718">
    <property type="entry name" value="NmrA-type_oxidoreductase"/>
</dbReference>
<accession>A0A0B4E072</accession>
<dbReference type="Gene3D" id="3.90.25.10">
    <property type="entry name" value="UDP-galactose 4-epimerase, domain 1"/>
    <property type="match status" value="1"/>
</dbReference>
<dbReference type="EMBL" id="JWSZ01000001">
    <property type="protein sequence ID" value="KIC59948.1"/>
    <property type="molecule type" value="Genomic_DNA"/>
</dbReference>
<dbReference type="Gene3D" id="3.40.50.720">
    <property type="entry name" value="NAD(P)-binding Rossmann-like Domain"/>
    <property type="match status" value="1"/>
</dbReference>
<dbReference type="InterPro" id="IPR008030">
    <property type="entry name" value="NmrA-like"/>
</dbReference>
<dbReference type="InterPro" id="IPR036291">
    <property type="entry name" value="NAD(P)-bd_dom_sf"/>
</dbReference>
<dbReference type="RefSeq" id="WP_039411559.1">
    <property type="nucleotide sequence ID" value="NZ_JWSZ01000001.1"/>
</dbReference>
<dbReference type="Pfam" id="PF05368">
    <property type="entry name" value="NmrA"/>
    <property type="match status" value="1"/>
</dbReference>
<proteinExistence type="predicted"/>
<protein>
    <submittedName>
        <fullName evidence="2">Nucleoside-diphosphate sugar epimerase</fullName>
    </submittedName>
</protein>
<dbReference type="PANTHER" id="PTHR47129">
    <property type="entry name" value="QUINONE OXIDOREDUCTASE 2"/>
    <property type="match status" value="1"/>
</dbReference>
<dbReference type="Proteomes" id="UP000031202">
    <property type="component" value="Unassembled WGS sequence"/>
</dbReference>
<sequence length="286" mass="29098">MTILVTGASGHLGRLVIDALLSRGATASDIVAGARTLSAIDDLAARGVRTVHLDYNDPATIAAALDGVDTVLLVSGSEAGRRYAGHKNVIDAAVAAGVAKFVYTSVSKATSFDWPLGAEHKATEEALSASGLPTVILRNDWYTENYVGDVQRAAESGVIAASVADGRVAPAARADYAEAAAVVLLEDGHIGEVYELAGDASLGYADLAAAAAEALGREVAYVPVSRDDFVAALQGSGLDAGTAEFVASMEDGIRGGVLADTDGTLSRLIGRPTTPVVDTFRAALAG</sequence>
<evidence type="ECO:0000313" key="3">
    <source>
        <dbReference type="Proteomes" id="UP000031202"/>
    </source>
</evidence>
<comment type="caution">
    <text evidence="2">The sequence shown here is derived from an EMBL/GenBank/DDBJ whole genome shotgun (WGS) entry which is preliminary data.</text>
</comment>
<reference evidence="2 3" key="1">
    <citation type="submission" date="2014-12" db="EMBL/GenBank/DDBJ databases">
        <title>Genome sequencing of Microbacterium hominis TPW29.</title>
        <authorList>
            <person name="Tan P.W."/>
            <person name="Chan K.-G."/>
        </authorList>
    </citation>
    <scope>NUCLEOTIDE SEQUENCE [LARGE SCALE GENOMIC DNA]</scope>
    <source>
        <strain evidence="2 3">TPW29</strain>
    </source>
</reference>
<organism evidence="2 3">
    <name type="scientific">Microbacterium hominis</name>
    <dbReference type="NCBI Taxonomy" id="162426"/>
    <lineage>
        <taxon>Bacteria</taxon>
        <taxon>Bacillati</taxon>
        <taxon>Actinomycetota</taxon>
        <taxon>Actinomycetes</taxon>
        <taxon>Micrococcales</taxon>
        <taxon>Microbacteriaceae</taxon>
        <taxon>Microbacterium</taxon>
    </lineage>
</organism>
<dbReference type="PANTHER" id="PTHR47129:SF1">
    <property type="entry name" value="NMRA-LIKE DOMAIN-CONTAINING PROTEIN"/>
    <property type="match status" value="1"/>
</dbReference>
<name>A0A0B4E072_9MICO</name>